<dbReference type="Proteomes" id="UP001358417">
    <property type="component" value="Unassembled WGS sequence"/>
</dbReference>
<reference evidence="1 2" key="1">
    <citation type="submission" date="2023-08" db="EMBL/GenBank/DDBJ databases">
        <title>Black Yeasts Isolated from many extreme environments.</title>
        <authorList>
            <person name="Coleine C."/>
            <person name="Stajich J.E."/>
            <person name="Selbmann L."/>
        </authorList>
    </citation>
    <scope>NUCLEOTIDE SEQUENCE [LARGE SCALE GENOMIC DNA]</scope>
    <source>
        <strain evidence="1 2">CCFEE 5792</strain>
    </source>
</reference>
<keyword evidence="2" id="KW-1185">Reference proteome</keyword>
<dbReference type="Gene3D" id="3.10.450.50">
    <property type="match status" value="1"/>
</dbReference>
<gene>
    <name evidence="1" type="ORF">LTR84_001581</name>
</gene>
<dbReference type="SUPFAM" id="SSF54427">
    <property type="entry name" value="NTF2-like"/>
    <property type="match status" value="1"/>
</dbReference>
<evidence type="ECO:0000313" key="2">
    <source>
        <dbReference type="Proteomes" id="UP001358417"/>
    </source>
</evidence>
<dbReference type="GeneID" id="89969801"/>
<proteinExistence type="predicted"/>
<evidence type="ECO:0000313" key="1">
    <source>
        <dbReference type="EMBL" id="KAK5054689.1"/>
    </source>
</evidence>
<sequence length="153" mass="16264">MGYVTAKTTWPTAVQLDASVKELIDLFYTLADDKSSDAGPRLAAEVFTKDATMGSSAGTAQGTEAISHSRDNAWNIVASRHHTVLQVFVSDSAGRDLTLIGELTQVFNNGKELTAQFVAHLVVDAESHRAGKPRLSLMQVFADSAPFAAAAKA</sequence>
<accession>A0AAV9NHI0</accession>
<protein>
    <recommendedName>
        <fullName evidence="3">SnoaL-like domain-containing protein</fullName>
    </recommendedName>
</protein>
<name>A0AAV9NHI0_9EURO</name>
<dbReference type="AlphaFoldDB" id="A0AAV9NHI0"/>
<evidence type="ECO:0008006" key="3">
    <source>
        <dbReference type="Google" id="ProtNLM"/>
    </source>
</evidence>
<comment type="caution">
    <text evidence="1">The sequence shown here is derived from an EMBL/GenBank/DDBJ whole genome shotgun (WGS) entry which is preliminary data.</text>
</comment>
<dbReference type="EMBL" id="JAVRRD010000010">
    <property type="protein sequence ID" value="KAK5054689.1"/>
    <property type="molecule type" value="Genomic_DNA"/>
</dbReference>
<dbReference type="InterPro" id="IPR032710">
    <property type="entry name" value="NTF2-like_dom_sf"/>
</dbReference>
<dbReference type="RefSeq" id="XP_064707462.1">
    <property type="nucleotide sequence ID" value="XM_064845204.1"/>
</dbReference>
<organism evidence="1 2">
    <name type="scientific">Exophiala bonariae</name>
    <dbReference type="NCBI Taxonomy" id="1690606"/>
    <lineage>
        <taxon>Eukaryota</taxon>
        <taxon>Fungi</taxon>
        <taxon>Dikarya</taxon>
        <taxon>Ascomycota</taxon>
        <taxon>Pezizomycotina</taxon>
        <taxon>Eurotiomycetes</taxon>
        <taxon>Chaetothyriomycetidae</taxon>
        <taxon>Chaetothyriales</taxon>
        <taxon>Herpotrichiellaceae</taxon>
        <taxon>Exophiala</taxon>
    </lineage>
</organism>